<feature type="signal peptide" evidence="1">
    <location>
        <begin position="1"/>
        <end position="25"/>
    </location>
</feature>
<dbReference type="KEGG" id="nani:NCTC12227_01894"/>
<evidence type="ECO:0000313" key="4">
    <source>
        <dbReference type="Proteomes" id="UP000268229"/>
    </source>
</evidence>
<dbReference type="STRING" id="326522.BWD08_07860"/>
<dbReference type="EMBL" id="LR134516">
    <property type="protein sequence ID" value="VEJ22116.1"/>
    <property type="molecule type" value="Genomic_DNA"/>
</dbReference>
<accession>A0A448UDY2</accession>
<organism evidence="3 4">
    <name type="scientific">Neisseria animaloris</name>
    <dbReference type="NCBI Taxonomy" id="326522"/>
    <lineage>
        <taxon>Bacteria</taxon>
        <taxon>Pseudomonadati</taxon>
        <taxon>Pseudomonadota</taxon>
        <taxon>Betaproteobacteria</taxon>
        <taxon>Neisseriales</taxon>
        <taxon>Neisseriaceae</taxon>
        <taxon>Neisseria</taxon>
    </lineage>
</organism>
<dbReference type="Gene3D" id="3.10.450.40">
    <property type="match status" value="2"/>
</dbReference>
<name>A0A448UDY2_9NEIS</name>
<evidence type="ECO:0000313" key="3">
    <source>
        <dbReference type="EMBL" id="VEJ22116.1"/>
    </source>
</evidence>
<feature type="chain" id="PRO_5019271675" evidence="1">
    <location>
        <begin position="26"/>
        <end position="173"/>
    </location>
</feature>
<proteinExistence type="predicted"/>
<feature type="domain" description="PepSY" evidence="2">
    <location>
        <begin position="40"/>
        <end position="97"/>
    </location>
</feature>
<keyword evidence="4" id="KW-1185">Reference proteome</keyword>
<dbReference type="InterPro" id="IPR025711">
    <property type="entry name" value="PepSY"/>
</dbReference>
<dbReference type="Pfam" id="PF03413">
    <property type="entry name" value="PepSY"/>
    <property type="match status" value="2"/>
</dbReference>
<dbReference type="RefSeq" id="WP_126305060.1">
    <property type="nucleotide sequence ID" value="NZ_LR134516.1"/>
</dbReference>
<gene>
    <name evidence="3" type="ORF">NCTC12227_01894</name>
</gene>
<dbReference type="OrthoDB" id="8607290at2"/>
<protein>
    <submittedName>
        <fullName evidence="3">Peptidase propeptide and YPEB domain</fullName>
    </submittedName>
</protein>
<sequence>MKIKNKILATVMSAALLVLSGQAAAQKNSLSRIEALEQVKVSPVQALNIAQKQVKGKATEVHLKNPYGNPAYEVEVRDGQQEHSVFVDAVNGKVLGSKTKHKMKLAGSPAVSLERAIQIAHGKVVGQVLEADLDYKAGRALYEVEVLSGDRVPYKVIVDAENGSVINSYVDYD</sequence>
<reference evidence="3 4" key="1">
    <citation type="submission" date="2018-12" db="EMBL/GenBank/DDBJ databases">
        <authorList>
            <consortium name="Pathogen Informatics"/>
        </authorList>
    </citation>
    <scope>NUCLEOTIDE SEQUENCE [LARGE SCALE GENOMIC DNA]</scope>
    <source>
        <strain evidence="3 4">NCTC12227</strain>
    </source>
</reference>
<evidence type="ECO:0000259" key="2">
    <source>
        <dbReference type="Pfam" id="PF03413"/>
    </source>
</evidence>
<dbReference type="Proteomes" id="UP000268229">
    <property type="component" value="Chromosome"/>
</dbReference>
<dbReference type="AlphaFoldDB" id="A0A448UDY2"/>
<keyword evidence="1" id="KW-0732">Signal</keyword>
<evidence type="ECO:0000256" key="1">
    <source>
        <dbReference type="SAM" id="SignalP"/>
    </source>
</evidence>
<feature type="domain" description="PepSY" evidence="2">
    <location>
        <begin position="111"/>
        <end position="168"/>
    </location>
</feature>